<dbReference type="Proteomes" id="UP000008068">
    <property type="component" value="Unassembled WGS sequence"/>
</dbReference>
<dbReference type="EMBL" id="GL379808">
    <property type="protein sequence ID" value="EGT41977.1"/>
    <property type="molecule type" value="Genomic_DNA"/>
</dbReference>
<dbReference type="FunCoup" id="G0MR54">
    <property type="interactions" value="1848"/>
</dbReference>
<proteinExistence type="predicted"/>
<accession>G0MR54</accession>
<dbReference type="OMA" id="ARECCKS"/>
<dbReference type="HOGENOM" id="CLU_687420_0_0_1"/>
<dbReference type="eggNOG" id="ENOG502RWFA">
    <property type="taxonomic scope" value="Eukaryota"/>
</dbReference>
<evidence type="ECO:0000256" key="3">
    <source>
        <dbReference type="SAM" id="SignalP"/>
    </source>
</evidence>
<feature type="chain" id="PRO_5003403904" evidence="3">
    <location>
        <begin position="22"/>
        <end position="368"/>
    </location>
</feature>
<evidence type="ECO:0000313" key="4">
    <source>
        <dbReference type="EMBL" id="EGT41977.1"/>
    </source>
</evidence>
<name>G0MR54_CAEBE</name>
<keyword evidence="5" id="KW-1185">Reference proteome</keyword>
<dbReference type="InParanoid" id="G0MR54"/>
<organism evidence="5">
    <name type="scientific">Caenorhabditis brenneri</name>
    <name type="common">Nematode worm</name>
    <dbReference type="NCBI Taxonomy" id="135651"/>
    <lineage>
        <taxon>Eukaryota</taxon>
        <taxon>Metazoa</taxon>
        <taxon>Ecdysozoa</taxon>
        <taxon>Nematoda</taxon>
        <taxon>Chromadorea</taxon>
        <taxon>Rhabditida</taxon>
        <taxon>Rhabditina</taxon>
        <taxon>Rhabditomorpha</taxon>
        <taxon>Rhabditoidea</taxon>
        <taxon>Rhabditidae</taxon>
        <taxon>Peloderinae</taxon>
        <taxon>Caenorhabditis</taxon>
    </lineage>
</organism>
<reference evidence="5" key="1">
    <citation type="submission" date="2011-07" db="EMBL/GenBank/DDBJ databases">
        <authorList>
            <consortium name="Caenorhabditis brenneri Sequencing and Analysis Consortium"/>
            <person name="Wilson R.K."/>
        </authorList>
    </citation>
    <scope>NUCLEOTIDE SEQUENCE [LARGE SCALE GENOMIC DNA]</scope>
    <source>
        <strain evidence="5">PB2801</strain>
    </source>
</reference>
<keyword evidence="3" id="KW-0732">Signal</keyword>
<feature type="transmembrane region" description="Helical" evidence="2">
    <location>
        <begin position="290"/>
        <end position="308"/>
    </location>
</feature>
<evidence type="ECO:0000256" key="2">
    <source>
        <dbReference type="SAM" id="Phobius"/>
    </source>
</evidence>
<keyword evidence="2" id="KW-1133">Transmembrane helix</keyword>
<keyword evidence="2" id="KW-0472">Membrane</keyword>
<sequence>MARLLLVILLTIYSIAPFTLAAPIPENETTIAFVLEATTTETTKTFIFPSDTSSNSSFIETQIVVETGDDDLVPIESENEDGVKIVHFPDSNSDSNEGENKVETHVAAGAAPVIGTHVADPLQEPMAIETPPPVDDSEPIEVVASIDDEDYSEAHASSDAPEIIVVPAMETSTVLAASEVTLITPAPAYESSITSPETPTTPKPSSAKPIMKTIDENTSSTTKAPVTAKILPVSSENKTEIVSAESYDLRYNGTDMDLPKHNGDIYPKTFWDQVNDTFAYLTKGYPKICIIVFLVLVLILLMLVWLVIRECCSSSRGSSPRTPRYQSVTADLYNTSSCSQYYSKPTLLPNQQDVTMQLIPTDVSLENV</sequence>
<evidence type="ECO:0000256" key="1">
    <source>
        <dbReference type="SAM" id="MobiDB-lite"/>
    </source>
</evidence>
<gene>
    <name evidence="4" type="ORF">CAEBREN_02801</name>
</gene>
<keyword evidence="2" id="KW-0812">Transmembrane</keyword>
<dbReference type="OrthoDB" id="5877695at2759"/>
<evidence type="ECO:0000313" key="5">
    <source>
        <dbReference type="Proteomes" id="UP000008068"/>
    </source>
</evidence>
<feature type="region of interest" description="Disordered" evidence="1">
    <location>
        <begin position="191"/>
        <end position="210"/>
    </location>
</feature>
<feature type="signal peptide" evidence="3">
    <location>
        <begin position="1"/>
        <end position="21"/>
    </location>
</feature>
<dbReference type="AlphaFoldDB" id="G0MR54"/>
<protein>
    <submittedName>
        <fullName evidence="4">Uncharacterized protein</fullName>
    </submittedName>
</protein>